<dbReference type="NCBIfam" id="NF005592">
    <property type="entry name" value="PRK07322.1"/>
    <property type="match status" value="1"/>
</dbReference>
<dbReference type="InterPro" id="IPR029057">
    <property type="entry name" value="PRTase-like"/>
</dbReference>
<dbReference type="Gene3D" id="3.40.50.2020">
    <property type="match status" value="1"/>
</dbReference>
<dbReference type="EMBL" id="SNZG01000013">
    <property type="protein sequence ID" value="TDR39055.1"/>
    <property type="molecule type" value="Genomic_DNA"/>
</dbReference>
<dbReference type="Pfam" id="PF00156">
    <property type="entry name" value="Pribosyltran"/>
    <property type="match status" value="1"/>
</dbReference>
<evidence type="ECO:0000259" key="1">
    <source>
        <dbReference type="Pfam" id="PF00156"/>
    </source>
</evidence>
<keyword evidence="5" id="KW-1185">Reference proteome</keyword>
<dbReference type="PANTHER" id="PTHR43218:SF1">
    <property type="entry name" value="PHOSPHORIBOSYLTRANSFERASE"/>
    <property type="match status" value="1"/>
</dbReference>
<dbReference type="EMBL" id="UGNP01000001">
    <property type="protein sequence ID" value="STX09591.1"/>
    <property type="molecule type" value="Genomic_DNA"/>
</dbReference>
<evidence type="ECO:0000313" key="2">
    <source>
        <dbReference type="EMBL" id="STX09591.1"/>
    </source>
</evidence>
<dbReference type="InterPro" id="IPR000836">
    <property type="entry name" value="PRTase_dom"/>
</dbReference>
<reference evidence="3 5" key="2">
    <citation type="submission" date="2019-03" db="EMBL/GenBank/DDBJ databases">
        <title>Genomic Encyclopedia of Type Strains, Phase IV (KMG-IV): sequencing the most valuable type-strain genomes for metagenomic binning, comparative biology and taxonomic classification.</title>
        <authorList>
            <person name="Goeker M."/>
        </authorList>
    </citation>
    <scope>NUCLEOTIDE SEQUENCE [LARGE SCALE GENOMIC DNA]</scope>
    <source>
        <strain evidence="3 5">DSM 20580</strain>
    </source>
</reference>
<evidence type="ECO:0000313" key="4">
    <source>
        <dbReference type="Proteomes" id="UP000254330"/>
    </source>
</evidence>
<sequence length="189" mass="20866">MSRSDLLQGCKMNNYYQLTVGNLTRDLPIIELPNGIKIASFVLLGDAELVREVTPLLQKKLPEFDVIVTAEAKGIPIAQSLADALYHRKFYVARKSQKSYMVDPLSIEVNSITTEQTQMLYFDGIDAQEIAGKRVAIIDDVISTGESIKSLESLVEKAGGNVVCRAAILAEGDAKNRDDLIYLEHLPLL</sequence>
<accession>A0A8B4QAA5</accession>
<comment type="caution">
    <text evidence="2">The sequence shown here is derived from an EMBL/GenBank/DDBJ whole genome shotgun (WGS) entry which is preliminary data.</text>
</comment>
<dbReference type="PANTHER" id="PTHR43218">
    <property type="entry name" value="PHOSPHORIBOSYLTRANSFERASE-RELATED"/>
    <property type="match status" value="1"/>
</dbReference>
<keyword evidence="2" id="KW-0808">Transferase</keyword>
<dbReference type="CDD" id="cd06223">
    <property type="entry name" value="PRTases_typeI"/>
    <property type="match status" value="1"/>
</dbReference>
<dbReference type="SUPFAM" id="SSF53271">
    <property type="entry name" value="PRTase-like"/>
    <property type="match status" value="1"/>
</dbReference>
<dbReference type="Proteomes" id="UP000254330">
    <property type="component" value="Unassembled WGS sequence"/>
</dbReference>
<feature type="domain" description="Phosphoribosyltransferase" evidence="1">
    <location>
        <begin position="52"/>
        <end position="175"/>
    </location>
</feature>
<reference evidence="2 4" key="1">
    <citation type="submission" date="2018-06" db="EMBL/GenBank/DDBJ databases">
        <authorList>
            <consortium name="Pathogen Informatics"/>
            <person name="Doyle S."/>
        </authorList>
    </citation>
    <scope>NUCLEOTIDE SEQUENCE [LARGE SCALE GENOMIC DNA]</scope>
    <source>
        <strain evidence="2 4">NCTC10597</strain>
    </source>
</reference>
<protein>
    <submittedName>
        <fullName evidence="2">Adenine phosphoribosyltransferase</fullName>
    </submittedName>
</protein>
<dbReference type="GO" id="GO:0016757">
    <property type="term" value="F:glycosyltransferase activity"/>
    <property type="evidence" value="ECO:0007669"/>
    <property type="project" value="UniProtKB-KW"/>
</dbReference>
<evidence type="ECO:0000313" key="5">
    <source>
        <dbReference type="Proteomes" id="UP000294641"/>
    </source>
</evidence>
<keyword evidence="2" id="KW-0328">Glycosyltransferase</keyword>
<dbReference type="AlphaFoldDB" id="A0A8B4QAA5"/>
<name>A0A8B4QAA5_9BACL</name>
<dbReference type="Proteomes" id="UP000294641">
    <property type="component" value="Unassembled WGS sequence"/>
</dbReference>
<evidence type="ECO:0000313" key="3">
    <source>
        <dbReference type="EMBL" id="TDR39055.1"/>
    </source>
</evidence>
<proteinExistence type="predicted"/>
<organism evidence="2 4">
    <name type="scientific">Kurthia zopfii</name>
    <dbReference type="NCBI Taxonomy" id="1650"/>
    <lineage>
        <taxon>Bacteria</taxon>
        <taxon>Bacillati</taxon>
        <taxon>Bacillota</taxon>
        <taxon>Bacilli</taxon>
        <taxon>Bacillales</taxon>
        <taxon>Caryophanaceae</taxon>
        <taxon>Kurthia</taxon>
    </lineage>
</organism>
<gene>
    <name evidence="3" type="ORF">DFR61_11351</name>
    <name evidence="2" type="ORF">NCTC10597_01278</name>
</gene>